<comment type="subcellular location">
    <subcellularLocation>
        <location evidence="1 5">Bacterial flagellum basal body</location>
    </subcellularLocation>
</comment>
<dbReference type="EMBL" id="QBKN01000003">
    <property type="protein sequence ID" value="PTX51383.1"/>
    <property type="molecule type" value="Genomic_DNA"/>
</dbReference>
<evidence type="ECO:0000313" key="9">
    <source>
        <dbReference type="EMBL" id="PTX51383.1"/>
    </source>
</evidence>
<dbReference type="NCBIfam" id="TIGR03506">
    <property type="entry name" value="FlgEFG_subfam"/>
    <property type="match status" value="1"/>
</dbReference>
<feature type="domain" description="Flagellar hook protein FlgE D2" evidence="8">
    <location>
        <begin position="184"/>
        <end position="317"/>
    </location>
</feature>
<dbReference type="InterPro" id="IPR019776">
    <property type="entry name" value="Flagellar_basal_body_rod_CS"/>
</dbReference>
<keyword evidence="9" id="KW-0966">Cell projection</keyword>
<dbReference type="InterPro" id="IPR011491">
    <property type="entry name" value="FlgE_D2"/>
</dbReference>
<dbReference type="InterPro" id="IPR037925">
    <property type="entry name" value="FlgE/F/G-like"/>
</dbReference>
<dbReference type="GO" id="GO:0071978">
    <property type="term" value="P:bacterial-type flagellum-dependent swarming motility"/>
    <property type="evidence" value="ECO:0007669"/>
    <property type="project" value="TreeGrafter"/>
</dbReference>
<evidence type="ECO:0000256" key="1">
    <source>
        <dbReference type="ARBA" id="ARBA00004117"/>
    </source>
</evidence>
<organism evidence="9 10">
    <name type="scientific">Allosediminivita pacifica</name>
    <dbReference type="NCBI Taxonomy" id="1267769"/>
    <lineage>
        <taxon>Bacteria</taxon>
        <taxon>Pseudomonadati</taxon>
        <taxon>Pseudomonadota</taxon>
        <taxon>Alphaproteobacteria</taxon>
        <taxon>Rhodobacterales</taxon>
        <taxon>Paracoccaceae</taxon>
        <taxon>Allosediminivita</taxon>
    </lineage>
</organism>
<sequence length="438" mass="45320">MSITSSFSAGVAGLSVNATRLATISDNIANSSTYGYKRVEADFQSMVIGESGGTYSAGGVRADTQRIISQNGTVVGTSNATDLAIRGDGFLPVASTVEVKAGIANPQMLLTTTGSFRPDANGYLNTESGLTLMGWPANPDGTIPVFPRDSSTALEPVQINTTSLTGEPTSEVGLGINLPATDTYAGSAGAPYDVSVEYYDNLGVSETLDTTFTPTVPATGRSNEWTMTISDSATPAAGNPIGVYTVTFNQGSANGGSIQSVAQPGPVTGGAYNNTTGTLIVTTNGGPMEIDLGAPGTSDGLTQLADSFAPLNISKDGTPVGTMTSVEVDERGFVNALFDTGVTRTIYQVPIASMPNPDGMKTMSGQTYMTTFDSGSYYLWDAGTGPTGEVIGFAREGSTAEVAAELTNMIQTQRAYSSNAKVIQTVDEMLQETTNIKR</sequence>
<proteinExistence type="inferred from homology"/>
<accession>A0A2T6B5T1</accession>
<evidence type="ECO:0000259" key="8">
    <source>
        <dbReference type="Pfam" id="PF07559"/>
    </source>
</evidence>
<dbReference type="PANTHER" id="PTHR30435">
    <property type="entry name" value="FLAGELLAR PROTEIN"/>
    <property type="match status" value="1"/>
</dbReference>
<dbReference type="Pfam" id="PF07559">
    <property type="entry name" value="FlgE_D2"/>
    <property type="match status" value="1"/>
</dbReference>
<protein>
    <recommendedName>
        <fullName evidence="3 5">Flagellar hook protein FlgE</fullName>
    </recommendedName>
</protein>
<keyword evidence="4 5" id="KW-0975">Bacterial flagellum</keyword>
<name>A0A2T6B5T1_9RHOB</name>
<dbReference type="OrthoDB" id="8372879at2"/>
<dbReference type="InterPro" id="IPR001444">
    <property type="entry name" value="Flag_bb_rod_N"/>
</dbReference>
<gene>
    <name evidence="9" type="ORF">C8N44_103127</name>
</gene>
<dbReference type="PROSITE" id="PS00588">
    <property type="entry name" value="FLAGELLA_BB_ROD"/>
    <property type="match status" value="1"/>
</dbReference>
<dbReference type="SUPFAM" id="SSF117143">
    <property type="entry name" value="Flagellar hook protein flgE"/>
    <property type="match status" value="1"/>
</dbReference>
<feature type="domain" description="Flagellar basal body rod protein N-terminal" evidence="6">
    <location>
        <begin position="10"/>
        <end position="37"/>
    </location>
</feature>
<dbReference type="GO" id="GO:0005829">
    <property type="term" value="C:cytosol"/>
    <property type="evidence" value="ECO:0007669"/>
    <property type="project" value="TreeGrafter"/>
</dbReference>
<keyword evidence="10" id="KW-1185">Reference proteome</keyword>
<dbReference type="GO" id="GO:0009425">
    <property type="term" value="C:bacterial-type flagellum basal body"/>
    <property type="evidence" value="ECO:0007669"/>
    <property type="project" value="UniProtKB-SubCell"/>
</dbReference>
<dbReference type="InterPro" id="IPR037058">
    <property type="entry name" value="Falgellar_hook_FlgE_sf"/>
</dbReference>
<dbReference type="RefSeq" id="WP_107974772.1">
    <property type="nucleotide sequence ID" value="NZ_BMEZ01000003.1"/>
</dbReference>
<keyword evidence="9" id="KW-0282">Flagellum</keyword>
<dbReference type="InterPro" id="IPR010930">
    <property type="entry name" value="Flg_bb/hook_C_dom"/>
</dbReference>
<reference evidence="9 10" key="1">
    <citation type="submission" date="2018-04" db="EMBL/GenBank/DDBJ databases">
        <title>Genomic Encyclopedia of Archaeal and Bacterial Type Strains, Phase II (KMG-II): from individual species to whole genera.</title>
        <authorList>
            <person name="Goeker M."/>
        </authorList>
    </citation>
    <scope>NUCLEOTIDE SEQUENCE [LARGE SCALE GENOMIC DNA]</scope>
    <source>
        <strain evidence="9 10">DSM 29329</strain>
    </source>
</reference>
<evidence type="ECO:0000313" key="10">
    <source>
        <dbReference type="Proteomes" id="UP000244069"/>
    </source>
</evidence>
<dbReference type="AlphaFoldDB" id="A0A2T6B5T1"/>
<dbReference type="Proteomes" id="UP000244069">
    <property type="component" value="Unassembled WGS sequence"/>
</dbReference>
<evidence type="ECO:0000256" key="4">
    <source>
        <dbReference type="ARBA" id="ARBA00023143"/>
    </source>
</evidence>
<keyword evidence="9" id="KW-0969">Cilium</keyword>
<comment type="caution">
    <text evidence="9">The sequence shown here is derived from an EMBL/GenBank/DDBJ whole genome shotgun (WGS) entry which is preliminary data.</text>
</comment>
<dbReference type="InterPro" id="IPR020013">
    <property type="entry name" value="Flagellar_FlgE/F/G"/>
</dbReference>
<comment type="function">
    <text evidence="5">A flexible structure which links the flagellar filament to the drive apparatus in the basal body.</text>
</comment>
<evidence type="ECO:0000259" key="6">
    <source>
        <dbReference type="Pfam" id="PF00460"/>
    </source>
</evidence>
<dbReference type="PANTHER" id="PTHR30435:SF1">
    <property type="entry name" value="FLAGELLAR HOOK PROTEIN FLGE"/>
    <property type="match status" value="1"/>
</dbReference>
<evidence type="ECO:0000256" key="5">
    <source>
        <dbReference type="RuleBase" id="RU362116"/>
    </source>
</evidence>
<evidence type="ECO:0000256" key="3">
    <source>
        <dbReference type="ARBA" id="ARBA00019015"/>
    </source>
</evidence>
<evidence type="ECO:0000259" key="7">
    <source>
        <dbReference type="Pfam" id="PF06429"/>
    </source>
</evidence>
<comment type="similarity">
    <text evidence="2 5">Belongs to the flagella basal body rod proteins family.</text>
</comment>
<evidence type="ECO:0000256" key="2">
    <source>
        <dbReference type="ARBA" id="ARBA00009677"/>
    </source>
</evidence>
<dbReference type="Pfam" id="PF00460">
    <property type="entry name" value="Flg_bb_rod"/>
    <property type="match status" value="1"/>
</dbReference>
<dbReference type="GO" id="GO:0009424">
    <property type="term" value="C:bacterial-type flagellum hook"/>
    <property type="evidence" value="ECO:0007669"/>
    <property type="project" value="TreeGrafter"/>
</dbReference>
<dbReference type="Gene3D" id="2.60.98.20">
    <property type="entry name" value="Flagellar hook protein FlgE"/>
    <property type="match status" value="1"/>
</dbReference>
<dbReference type="Pfam" id="PF06429">
    <property type="entry name" value="Flg_bbr_C"/>
    <property type="match status" value="1"/>
</dbReference>
<feature type="domain" description="Flagellar basal-body/hook protein C-terminal" evidence="7">
    <location>
        <begin position="396"/>
        <end position="436"/>
    </location>
</feature>